<dbReference type="Pfam" id="PF24883">
    <property type="entry name" value="NPHP3_N"/>
    <property type="match status" value="1"/>
</dbReference>
<name>A0A8H5FS64_9AGAR</name>
<reference evidence="4 5" key="1">
    <citation type="journal article" date="2020" name="ISME J.">
        <title>Uncovering the hidden diversity of litter-decomposition mechanisms in mushroom-forming fungi.</title>
        <authorList>
            <person name="Floudas D."/>
            <person name="Bentzer J."/>
            <person name="Ahren D."/>
            <person name="Johansson T."/>
            <person name="Persson P."/>
            <person name="Tunlid A."/>
        </authorList>
    </citation>
    <scope>NUCLEOTIDE SEQUENCE [LARGE SCALE GENOMIC DNA]</scope>
    <source>
        <strain evidence="4 5">CBS 146.42</strain>
    </source>
</reference>
<evidence type="ECO:0000313" key="4">
    <source>
        <dbReference type="EMBL" id="KAF5346782.1"/>
    </source>
</evidence>
<accession>A0A8H5FS64</accession>
<comment type="caution">
    <text evidence="4">The sequence shown here is derived from an EMBL/GenBank/DDBJ whole genome shotgun (WGS) entry which is preliminary data.</text>
</comment>
<evidence type="ECO:0000259" key="2">
    <source>
        <dbReference type="Pfam" id="PF20236"/>
    </source>
</evidence>
<dbReference type="PANTHER" id="PTHR10039">
    <property type="entry name" value="AMELOGENIN"/>
    <property type="match status" value="1"/>
</dbReference>
<dbReference type="EMBL" id="JAACJO010000030">
    <property type="protein sequence ID" value="KAF5346782.1"/>
    <property type="molecule type" value="Genomic_DNA"/>
</dbReference>
<dbReference type="InterPro" id="IPR056884">
    <property type="entry name" value="NPHP3-like_N"/>
</dbReference>
<feature type="domain" description="DUF6593" evidence="2">
    <location>
        <begin position="673"/>
        <end position="829"/>
    </location>
</feature>
<feature type="domain" description="Nephrocystin 3-like N-terminal" evidence="3">
    <location>
        <begin position="48"/>
        <end position="216"/>
    </location>
</feature>
<evidence type="ECO:0000313" key="5">
    <source>
        <dbReference type="Proteomes" id="UP000559027"/>
    </source>
</evidence>
<dbReference type="AlphaFoldDB" id="A0A8H5FS64"/>
<dbReference type="Proteomes" id="UP000559027">
    <property type="component" value="Unassembled WGS sequence"/>
</dbReference>
<organism evidence="4 5">
    <name type="scientific">Leucocoprinus leucothites</name>
    <dbReference type="NCBI Taxonomy" id="201217"/>
    <lineage>
        <taxon>Eukaryota</taxon>
        <taxon>Fungi</taxon>
        <taxon>Dikarya</taxon>
        <taxon>Basidiomycota</taxon>
        <taxon>Agaricomycotina</taxon>
        <taxon>Agaricomycetes</taxon>
        <taxon>Agaricomycetidae</taxon>
        <taxon>Agaricales</taxon>
        <taxon>Agaricineae</taxon>
        <taxon>Agaricaceae</taxon>
        <taxon>Leucocoprinus</taxon>
    </lineage>
</organism>
<dbReference type="InterPro" id="IPR046528">
    <property type="entry name" value="DUF6593"/>
</dbReference>
<dbReference type="Pfam" id="PF20236">
    <property type="entry name" value="DUF6593"/>
    <property type="match status" value="1"/>
</dbReference>
<gene>
    <name evidence="4" type="ORF">D9756_010415</name>
</gene>
<dbReference type="InterPro" id="IPR027417">
    <property type="entry name" value="P-loop_NTPase"/>
</dbReference>
<keyword evidence="5" id="KW-1185">Reference proteome</keyword>
<dbReference type="Gene3D" id="3.40.50.300">
    <property type="entry name" value="P-loop containing nucleotide triphosphate hydrolases"/>
    <property type="match status" value="1"/>
</dbReference>
<dbReference type="OrthoDB" id="3269932at2759"/>
<protein>
    <recommendedName>
        <fullName evidence="6">NACHT domain-containing protein</fullName>
    </recommendedName>
</protein>
<dbReference type="SUPFAM" id="SSF52540">
    <property type="entry name" value="P-loop containing nucleoside triphosphate hydrolases"/>
    <property type="match status" value="1"/>
</dbReference>
<evidence type="ECO:0000259" key="3">
    <source>
        <dbReference type="Pfam" id="PF24883"/>
    </source>
</evidence>
<evidence type="ECO:0008006" key="6">
    <source>
        <dbReference type="Google" id="ProtNLM"/>
    </source>
</evidence>
<proteinExistence type="predicted"/>
<dbReference type="PANTHER" id="PTHR10039:SF14">
    <property type="entry name" value="NACHT DOMAIN-CONTAINING PROTEIN"/>
    <property type="match status" value="1"/>
</dbReference>
<sequence length="838" mass="94723">MERFQSRADTLHRRTRKGQAMHDVIPGFDYSHFPPPKLHPGTRTTIMDKINDWFSQDSKRKVLWLNGPAGVGKSTISREFSDRVGTQTLAALFFANQCHDHVEVVPTIALAIAFTTERYKAYIVEKIDTSSLVTEMSVEEQFHALITNPIGEESLLDSGGAYLILLDALELCRGRQTSSISDGHLAKAAQMQIISLIARFAVDYPSAPIKWVISSRPEEHLKAVFSHPAVQPSYRELHVPISDEEACGDVRLYLEAAFQSIRQSHHLPSHWPGSDKLKKVAEAASGLFLFARDVKDFIYRGDPAAQLEFVLSAIDGSPSIILFGSPFVNLDASYEHIMSKIPTNVLADTHKILGHLLLRELFISSNLFLRYSLCSTANILGLDQFAVYRALSELHSVLYIPSPELAHKENIRFPHPSFYLYLKDKTRSEHYSINLPEVNKYIWKRYSQILQEANQDVSRQRQKRKPVITLSWPLNGSKFEKQKWISGLLYEAKYHWAHFLIPQCLCSDKLISRSLAPVSLSDQERLDAVCSINFKNLIDGYFAEESGHIELFFAFLRGLWQSSRKVLEDHGLSEKVIFSGLRDSGYVEIHESMDQEVPFSKTLNPSESIDQVVSVSETINPSEGTKEFDPSQIEKQASVSSQLGTRMSAIQAHSTRTTVSSNSNDILSWTNQDPRESRLFNSWGVLYRFQTSDAKNGKSSTTLWRAISPNKEDRVAQLEWATNGGLGRIVIGKNTLPMSDLVREDPRVSGSRSFNGPDGLRYRWRPSPTNTDIQLQDANNIVVAYFHPTRPTRYQIGDVYGELHFIREAGAGTVMHPPIMDMVVVTAMLFRFCQAWNL</sequence>
<keyword evidence="1" id="KW-0677">Repeat</keyword>
<evidence type="ECO:0000256" key="1">
    <source>
        <dbReference type="ARBA" id="ARBA00022737"/>
    </source>
</evidence>